<keyword evidence="4" id="KW-1185">Reference proteome</keyword>
<name>A0A158DP39_9BURK</name>
<evidence type="ECO:0008006" key="5">
    <source>
        <dbReference type="Google" id="ProtNLM"/>
    </source>
</evidence>
<reference evidence="4" key="1">
    <citation type="submission" date="2016-01" db="EMBL/GenBank/DDBJ databases">
        <authorList>
            <person name="Peeters Charlotte."/>
        </authorList>
    </citation>
    <scope>NUCLEOTIDE SEQUENCE [LARGE SCALE GENOMIC DNA]</scope>
</reference>
<dbReference type="STRING" id="1777137.AWB76_07251"/>
<feature type="region of interest" description="Disordered" evidence="1">
    <location>
        <begin position="111"/>
        <end position="135"/>
    </location>
</feature>
<proteinExistence type="predicted"/>
<protein>
    <recommendedName>
        <fullName evidence="5">Lipoprotein</fullName>
    </recommendedName>
</protein>
<gene>
    <name evidence="3" type="ORF">AWB76_07251</name>
</gene>
<dbReference type="OrthoDB" id="9033292at2"/>
<dbReference type="Proteomes" id="UP000054624">
    <property type="component" value="Unassembled WGS sequence"/>
</dbReference>
<evidence type="ECO:0000256" key="2">
    <source>
        <dbReference type="SAM" id="SignalP"/>
    </source>
</evidence>
<evidence type="ECO:0000313" key="4">
    <source>
        <dbReference type="Proteomes" id="UP000054624"/>
    </source>
</evidence>
<evidence type="ECO:0000256" key="1">
    <source>
        <dbReference type="SAM" id="MobiDB-lite"/>
    </source>
</evidence>
<feature type="signal peptide" evidence="2">
    <location>
        <begin position="1"/>
        <end position="27"/>
    </location>
</feature>
<evidence type="ECO:0000313" key="3">
    <source>
        <dbReference type="EMBL" id="SAK96170.1"/>
    </source>
</evidence>
<feature type="chain" id="PRO_5007624341" description="Lipoprotein" evidence="2">
    <location>
        <begin position="28"/>
        <end position="173"/>
    </location>
</feature>
<dbReference type="EMBL" id="FCOI02000047">
    <property type="protein sequence ID" value="SAK96170.1"/>
    <property type="molecule type" value="Genomic_DNA"/>
</dbReference>
<dbReference type="AlphaFoldDB" id="A0A158DP39"/>
<keyword evidence="2" id="KW-0732">Signal</keyword>
<sequence>MHKTLRTAFLNAALVTGACFAAFGARAQSTSTQPVTWELQVVRDGQQIDSFSGTTNVGQARTDTHHNKVSNRVGCADQKAGDIDLQRTITISPTNANADGITLAIDAQETLQDDSSRASPSGCKLPPVPRQVSGSHPGLVLKPGEWGQWQIIDSNPSLAYRVRASLGSSTAAQ</sequence>
<dbReference type="PROSITE" id="PS51257">
    <property type="entry name" value="PROKAR_LIPOPROTEIN"/>
    <property type="match status" value="1"/>
</dbReference>
<organism evidence="3 4">
    <name type="scientific">Caballeronia temeraria</name>
    <dbReference type="NCBI Taxonomy" id="1777137"/>
    <lineage>
        <taxon>Bacteria</taxon>
        <taxon>Pseudomonadati</taxon>
        <taxon>Pseudomonadota</taxon>
        <taxon>Betaproteobacteria</taxon>
        <taxon>Burkholderiales</taxon>
        <taxon>Burkholderiaceae</taxon>
        <taxon>Caballeronia</taxon>
    </lineage>
</organism>
<dbReference type="RefSeq" id="WP_061164776.1">
    <property type="nucleotide sequence ID" value="NZ_FCOI02000047.1"/>
</dbReference>
<accession>A0A158DP39</accession>